<feature type="domain" description="ABC transmembrane type-1" evidence="9">
    <location>
        <begin position="106"/>
        <end position="301"/>
    </location>
</feature>
<dbReference type="RefSeq" id="WP_331212451.1">
    <property type="nucleotide sequence ID" value="NZ_JAZGQK010000002.1"/>
</dbReference>
<keyword evidence="11" id="KW-1185">Reference proteome</keyword>
<dbReference type="InterPro" id="IPR000515">
    <property type="entry name" value="MetI-like"/>
</dbReference>
<evidence type="ECO:0000256" key="5">
    <source>
        <dbReference type="ARBA" id="ARBA00022989"/>
    </source>
</evidence>
<sequence>MSDTVVRSGADPVVPGFSPAPPGPSEPAGRRRPMSDPDAGRPWWRRLPYLVALVGAAVLFMVPFVWLVSASLRPREYVFSTGFLPVPFAPENYVDAWSAVPLLTWLGNSVVVAVAAAAAVTISSAWIAFGFAYFRFPGRNILFGLVLATMMLPFAVTMIPNYLIWSELGLTGTQVPLWAGNLFGSAFYIFLIRQFLLSLPREYFEAARVDGASYPQLFWRMAFPLIRPALLVAFVFEFKASWTDLLKPLIYLRDESLFTLPRGLKVLLDRFGYGSDQQQWEIVLAGSVIATIPMIILFFLAQRHFVQGIATTGRKG</sequence>
<feature type="transmembrane region" description="Helical" evidence="7">
    <location>
        <begin position="282"/>
        <end position="301"/>
    </location>
</feature>
<dbReference type="CDD" id="cd06261">
    <property type="entry name" value="TM_PBP2"/>
    <property type="match status" value="1"/>
</dbReference>
<keyword evidence="5 7" id="KW-1133">Transmembrane helix</keyword>
<evidence type="ECO:0000313" key="11">
    <source>
        <dbReference type="Proteomes" id="UP001332243"/>
    </source>
</evidence>
<dbReference type="PANTHER" id="PTHR43744:SF12">
    <property type="entry name" value="ABC TRANSPORTER PERMEASE PROTEIN MG189-RELATED"/>
    <property type="match status" value="1"/>
</dbReference>
<organism evidence="10 11">
    <name type="scientific">Plantactinospora sonchi</name>
    <dbReference type="NCBI Taxonomy" id="1544735"/>
    <lineage>
        <taxon>Bacteria</taxon>
        <taxon>Bacillati</taxon>
        <taxon>Actinomycetota</taxon>
        <taxon>Actinomycetes</taxon>
        <taxon>Micromonosporales</taxon>
        <taxon>Micromonosporaceae</taxon>
        <taxon>Plantactinospora</taxon>
    </lineage>
</organism>
<dbReference type="Pfam" id="PF00528">
    <property type="entry name" value="BPD_transp_1"/>
    <property type="match status" value="1"/>
</dbReference>
<name>A0ABU7RLG2_9ACTN</name>
<keyword evidence="3" id="KW-1003">Cell membrane</keyword>
<evidence type="ECO:0000256" key="4">
    <source>
        <dbReference type="ARBA" id="ARBA00022692"/>
    </source>
</evidence>
<dbReference type="Gene3D" id="1.10.3720.10">
    <property type="entry name" value="MetI-like"/>
    <property type="match status" value="1"/>
</dbReference>
<reference evidence="10 11" key="1">
    <citation type="submission" date="2024-01" db="EMBL/GenBank/DDBJ databases">
        <title>Genome insights into Plantactinospora sonchi sp. nov.</title>
        <authorList>
            <person name="Wang L."/>
        </authorList>
    </citation>
    <scope>NUCLEOTIDE SEQUENCE [LARGE SCALE GENOMIC DNA]</scope>
    <source>
        <strain evidence="10 11">NEAU-QY2</strain>
    </source>
</reference>
<keyword evidence="6 7" id="KW-0472">Membrane</keyword>
<evidence type="ECO:0000256" key="2">
    <source>
        <dbReference type="ARBA" id="ARBA00022448"/>
    </source>
</evidence>
<evidence type="ECO:0000256" key="1">
    <source>
        <dbReference type="ARBA" id="ARBA00004651"/>
    </source>
</evidence>
<dbReference type="InterPro" id="IPR035906">
    <property type="entry name" value="MetI-like_sf"/>
</dbReference>
<dbReference type="PANTHER" id="PTHR43744">
    <property type="entry name" value="ABC TRANSPORTER PERMEASE PROTEIN MG189-RELATED-RELATED"/>
    <property type="match status" value="1"/>
</dbReference>
<dbReference type="PROSITE" id="PS50928">
    <property type="entry name" value="ABC_TM1"/>
    <property type="match status" value="1"/>
</dbReference>
<feature type="region of interest" description="Disordered" evidence="8">
    <location>
        <begin position="1"/>
        <end position="37"/>
    </location>
</feature>
<feature type="transmembrane region" description="Helical" evidence="7">
    <location>
        <begin position="177"/>
        <end position="196"/>
    </location>
</feature>
<evidence type="ECO:0000256" key="8">
    <source>
        <dbReference type="SAM" id="MobiDB-lite"/>
    </source>
</evidence>
<evidence type="ECO:0000256" key="6">
    <source>
        <dbReference type="ARBA" id="ARBA00023136"/>
    </source>
</evidence>
<evidence type="ECO:0000313" key="10">
    <source>
        <dbReference type="EMBL" id="MEE6257332.1"/>
    </source>
</evidence>
<evidence type="ECO:0000256" key="7">
    <source>
        <dbReference type="RuleBase" id="RU363032"/>
    </source>
</evidence>
<keyword evidence="4 7" id="KW-0812">Transmembrane</keyword>
<comment type="caution">
    <text evidence="10">The sequence shown here is derived from an EMBL/GenBank/DDBJ whole genome shotgun (WGS) entry which is preliminary data.</text>
</comment>
<evidence type="ECO:0000259" key="9">
    <source>
        <dbReference type="PROSITE" id="PS50928"/>
    </source>
</evidence>
<accession>A0ABU7RLG2</accession>
<comment type="similarity">
    <text evidence="7">Belongs to the binding-protein-dependent transport system permease family.</text>
</comment>
<dbReference type="SUPFAM" id="SSF161098">
    <property type="entry name" value="MetI-like"/>
    <property type="match status" value="1"/>
</dbReference>
<evidence type="ECO:0000256" key="3">
    <source>
        <dbReference type="ARBA" id="ARBA00022475"/>
    </source>
</evidence>
<dbReference type="Proteomes" id="UP001332243">
    <property type="component" value="Unassembled WGS sequence"/>
</dbReference>
<protein>
    <submittedName>
        <fullName evidence="10">Carbohydrate ABC transporter permease</fullName>
    </submittedName>
</protein>
<feature type="transmembrane region" description="Helical" evidence="7">
    <location>
        <begin position="110"/>
        <end position="134"/>
    </location>
</feature>
<gene>
    <name evidence="10" type="ORF">V1633_02365</name>
</gene>
<dbReference type="EMBL" id="JAZGQK010000002">
    <property type="protein sequence ID" value="MEE6257332.1"/>
    <property type="molecule type" value="Genomic_DNA"/>
</dbReference>
<proteinExistence type="inferred from homology"/>
<feature type="transmembrane region" description="Helical" evidence="7">
    <location>
        <begin position="141"/>
        <end position="165"/>
    </location>
</feature>
<feature type="transmembrane region" description="Helical" evidence="7">
    <location>
        <begin position="217"/>
        <end position="236"/>
    </location>
</feature>
<keyword evidence="2 7" id="KW-0813">Transport</keyword>
<feature type="transmembrane region" description="Helical" evidence="7">
    <location>
        <begin position="47"/>
        <end position="68"/>
    </location>
</feature>
<comment type="subcellular location">
    <subcellularLocation>
        <location evidence="1 7">Cell membrane</location>
        <topology evidence="1 7">Multi-pass membrane protein</topology>
    </subcellularLocation>
</comment>